<dbReference type="InterPro" id="IPR045211">
    <property type="entry name" value="TFP11/STIP/Ntr1"/>
</dbReference>
<dbReference type="Pfam" id="PF12457">
    <property type="entry name" value="TIP_N"/>
    <property type="match status" value="1"/>
</dbReference>
<keyword evidence="4 7" id="KW-0747">Spliceosome</keyword>
<dbReference type="InterPro" id="IPR022159">
    <property type="entry name" value="STIP/TFIP11_N"/>
</dbReference>
<reference evidence="12" key="1">
    <citation type="submission" date="2024-02" db="UniProtKB">
        <authorList>
            <consortium name="WormBaseParasite"/>
        </authorList>
    </citation>
    <scope>IDENTIFICATION</scope>
</reference>
<organism evidence="11 12">
    <name type="scientific">Mesorhabditis belari</name>
    <dbReference type="NCBI Taxonomy" id="2138241"/>
    <lineage>
        <taxon>Eukaryota</taxon>
        <taxon>Metazoa</taxon>
        <taxon>Ecdysozoa</taxon>
        <taxon>Nematoda</taxon>
        <taxon>Chromadorea</taxon>
        <taxon>Rhabditida</taxon>
        <taxon>Rhabditina</taxon>
        <taxon>Rhabditomorpha</taxon>
        <taxon>Rhabditoidea</taxon>
        <taxon>Rhabditidae</taxon>
        <taxon>Mesorhabditinae</taxon>
        <taxon>Mesorhabditis</taxon>
    </lineage>
</organism>
<feature type="region of interest" description="Disordered" evidence="9">
    <location>
        <begin position="1"/>
        <end position="66"/>
    </location>
</feature>
<dbReference type="SMART" id="SM00443">
    <property type="entry name" value="G_patch"/>
    <property type="match status" value="1"/>
</dbReference>
<dbReference type="AlphaFoldDB" id="A0AAF3F4C4"/>
<protein>
    <submittedName>
        <fullName evidence="12">G-patch domain-containing protein</fullName>
    </submittedName>
</protein>
<keyword evidence="8" id="KW-0175">Coiled coil</keyword>
<dbReference type="PIRSF" id="PIRSF017706">
    <property type="entry name" value="TFIP11"/>
    <property type="match status" value="1"/>
</dbReference>
<dbReference type="Pfam" id="PF07842">
    <property type="entry name" value="GCFC"/>
    <property type="match status" value="1"/>
</dbReference>
<evidence type="ECO:0000313" key="12">
    <source>
        <dbReference type="WBParaSite" id="MBELARI_LOCUS21425"/>
    </source>
</evidence>
<feature type="compositionally biased region" description="Basic and acidic residues" evidence="9">
    <location>
        <begin position="84"/>
        <end position="111"/>
    </location>
</feature>
<feature type="domain" description="G-patch" evidence="10">
    <location>
        <begin position="149"/>
        <end position="195"/>
    </location>
</feature>
<dbReference type="InterPro" id="IPR022783">
    <property type="entry name" value="GCFC_dom"/>
</dbReference>
<dbReference type="InterPro" id="IPR000467">
    <property type="entry name" value="G_patch_dom"/>
</dbReference>
<dbReference type="GO" id="GO:0000390">
    <property type="term" value="P:spliceosomal complex disassembly"/>
    <property type="evidence" value="ECO:0007669"/>
    <property type="project" value="InterPro"/>
</dbReference>
<evidence type="ECO:0000313" key="11">
    <source>
        <dbReference type="Proteomes" id="UP000887575"/>
    </source>
</evidence>
<keyword evidence="3 7" id="KW-0507">mRNA processing</keyword>
<dbReference type="InterPro" id="IPR024933">
    <property type="entry name" value="TFP11"/>
</dbReference>
<evidence type="ECO:0000256" key="7">
    <source>
        <dbReference type="PIRNR" id="PIRNR017706"/>
    </source>
</evidence>
<dbReference type="GO" id="GO:0071008">
    <property type="term" value="C:U2-type post-mRNA release spliceosomal complex"/>
    <property type="evidence" value="ECO:0007669"/>
    <property type="project" value="TreeGrafter"/>
</dbReference>
<dbReference type="Pfam" id="PF01585">
    <property type="entry name" value="G-patch"/>
    <property type="match status" value="1"/>
</dbReference>
<evidence type="ECO:0000256" key="5">
    <source>
        <dbReference type="ARBA" id="ARBA00023187"/>
    </source>
</evidence>
<keyword evidence="5 7" id="KW-0508">mRNA splicing</keyword>
<comment type="similarity">
    <text evidence="2 7">Belongs to the TFP11/STIP family.</text>
</comment>
<feature type="coiled-coil region" evidence="8">
    <location>
        <begin position="336"/>
        <end position="363"/>
    </location>
</feature>
<dbReference type="PANTHER" id="PTHR23329">
    <property type="entry name" value="TUFTELIN-INTERACTING PROTEIN 11-RELATED"/>
    <property type="match status" value="1"/>
</dbReference>
<evidence type="ECO:0000256" key="8">
    <source>
        <dbReference type="SAM" id="Coils"/>
    </source>
</evidence>
<evidence type="ECO:0000256" key="1">
    <source>
        <dbReference type="ARBA" id="ARBA00004123"/>
    </source>
</evidence>
<evidence type="ECO:0000256" key="6">
    <source>
        <dbReference type="ARBA" id="ARBA00023242"/>
    </source>
</evidence>
<evidence type="ECO:0000256" key="9">
    <source>
        <dbReference type="SAM" id="MobiDB-lite"/>
    </source>
</evidence>
<accession>A0AAF3F4C4</accession>
<sequence>MDDDDGREEFAINDTDLDFAMNPGRNRRHQTKEQAALGIWADDDSDDDGSARPSFGRKRPNYNTPVNFVSGGVAVGNKVVDGAEDQKPGTSKEEEAPIEINFKRAKPESKKQQQRPQMGANVFAGMRTSASKATVDDATMEKWLFSSGKGDKIMNMMKGMGWSLGEGLGKERQGIVEPIQTKLRPGRGAVGAYGKEVNSSGPRFGETAADAQKRLAGEKVDDKQPQAQTIPKGSWKKSAKIKTVYKTMDDVIKEGGGPVRVFRGTGVSKVIDMTGPEQRVYSGYDAFSLKTKVEIDEPRETFDVPELSHNINLLLDLTEEDIRRTNHQLGVLKDQTIALEHDYQRAKEEGDKAENEYSRMKQIYELLSNFSEKKSPSMNECQALFNRLRTEFPIEYQLLHLEGAAIPIVLPLIVSFFARWRPLDPDHSIYGIDLMREWKDVLRETDTRMFATQAATFDKLPAFDRLLWDGWMPSIRRAVRQLIHVIQTWLPLLPNWMKENILDRVIVPKIEAEVEQWNPLKDEVPVHLWILPWLDIMGDRLVPVFSPIRQHLAKALRLWNPLDQGALVMLRPWKGVWTQATMSAFCSTNIIPALDKCLANVNLDPTTNKLCPEFDAVLNWREIINEDMIVNVLTRNFFPRWYAQICAWLDSSPGNPAVVNDVSRWYKDWKERVPFDLVKRFPVLENEMKRAMIAIHNSSQGRIIGAGTPLQPVLSNVPPPPPPPPRPQHIPPPQPAVQLTIRETLEREAGHHGLTFVPQTNRLRDGNQVFWFGSQSVYVCAGVIYHYDTTNFDWYPITISRLLQYNGI</sequence>
<proteinExistence type="inferred from homology"/>
<evidence type="ECO:0000256" key="4">
    <source>
        <dbReference type="ARBA" id="ARBA00022728"/>
    </source>
</evidence>
<name>A0AAF3F4C4_9BILA</name>
<dbReference type="WBParaSite" id="MBELARI_LOCUS21425">
    <property type="protein sequence ID" value="MBELARI_LOCUS21425"/>
    <property type="gene ID" value="MBELARI_LOCUS21425"/>
</dbReference>
<evidence type="ECO:0000259" key="10">
    <source>
        <dbReference type="PROSITE" id="PS50174"/>
    </source>
</evidence>
<keyword evidence="6 7" id="KW-0539">Nucleus</keyword>
<keyword evidence="11" id="KW-1185">Reference proteome</keyword>
<feature type="region of interest" description="Disordered" evidence="9">
    <location>
        <begin position="81"/>
        <end position="118"/>
    </location>
</feature>
<dbReference type="GO" id="GO:0003676">
    <property type="term" value="F:nucleic acid binding"/>
    <property type="evidence" value="ECO:0007669"/>
    <property type="project" value="InterPro"/>
</dbReference>
<comment type="subcellular location">
    <subcellularLocation>
        <location evidence="1 7">Nucleus</location>
    </subcellularLocation>
</comment>
<evidence type="ECO:0000256" key="3">
    <source>
        <dbReference type="ARBA" id="ARBA00022664"/>
    </source>
</evidence>
<dbReference type="Proteomes" id="UP000887575">
    <property type="component" value="Unassembled WGS sequence"/>
</dbReference>
<dbReference type="PANTHER" id="PTHR23329:SF1">
    <property type="entry name" value="TUFTELIN-INTERACTING PROTEIN 11"/>
    <property type="match status" value="1"/>
</dbReference>
<dbReference type="PROSITE" id="PS50174">
    <property type="entry name" value="G_PATCH"/>
    <property type="match status" value="1"/>
</dbReference>
<evidence type="ECO:0000256" key="2">
    <source>
        <dbReference type="ARBA" id="ARBA00010900"/>
    </source>
</evidence>